<keyword evidence="3" id="KW-0175">Coiled coil</keyword>
<dbReference type="InterPro" id="IPR007049">
    <property type="entry name" value="Carb-sel_porin_OprB"/>
</dbReference>
<dbReference type="InterPro" id="IPR038673">
    <property type="entry name" value="OprB_sf"/>
</dbReference>
<dbReference type="AlphaFoldDB" id="A0A7D7Q9T2"/>
<dbReference type="InterPro" id="IPR051465">
    <property type="entry name" value="Cell_Envelope_Struct_Comp"/>
</dbReference>
<dbReference type="NCBIfam" id="NF033921">
    <property type="entry name" value="por_somb"/>
    <property type="match status" value="1"/>
</dbReference>
<dbReference type="InterPro" id="IPR047684">
    <property type="entry name" value="Por_som-like"/>
</dbReference>
<dbReference type="GO" id="GO:0015288">
    <property type="term" value="F:porin activity"/>
    <property type="evidence" value="ECO:0007669"/>
    <property type="project" value="InterPro"/>
</dbReference>
<sequence length="510" mass="55571">MGLIFLQKIRLISLIISLILSSINKANATTKPVSIENNQLNKITSVSQLSDISVDSWEFKTLQALIEQYDCVSNTNPDNQTLNRYQFATKLNACIIHINELISNGKINRKTLTTIQKLQAEFSAELATFRNRIDLLENKVNALQTQQFSPQVELEGEIIFAMIGVAGGKKANSRTKPINDNLVLSDRVRLSLETSFTGKDNLQIRLQGRNTPELSDFTGTKMANLGFDGDDDNEMEIDEIDYKFPLGKQTRITLYALGGGLGDFVPSVNPLFSGSGDGSISTFGRENPIRRQGGGAGIGISHNLNDSLNLSLAYITSDAANPERGIFASPHGAIAQITLEPTKTTALSVTYIHSYNNVNTGTGSELTNNPFNNQADAITANSFGAEAAWQLNPSITLGGRVGFIHATAEDLTATPNAFISTWALLLSIKDIGQEDSFAGFVVGQPPKVTDNSFGDTFEDEDTSLHLEAFYHLQITDNLAITPGLFVITNPENDNSNDKIYIGTVRTTFTF</sequence>
<gene>
    <name evidence="4" type="ORF">HUN01_12405</name>
</gene>
<dbReference type="Gene3D" id="2.40.160.180">
    <property type="entry name" value="Carbohydrate-selective porin OprB"/>
    <property type="match status" value="1"/>
</dbReference>
<dbReference type="GO" id="GO:0016020">
    <property type="term" value="C:membrane"/>
    <property type="evidence" value="ECO:0007669"/>
    <property type="project" value="InterPro"/>
</dbReference>
<keyword evidence="5" id="KW-1185">Reference proteome</keyword>
<evidence type="ECO:0000256" key="2">
    <source>
        <dbReference type="RuleBase" id="RU363072"/>
    </source>
</evidence>
<reference evidence="5" key="1">
    <citation type="submission" date="2020-06" db="EMBL/GenBank/DDBJ databases">
        <title>Nostoc edaphicum CCNP1411 genome.</title>
        <authorList>
            <person name="Fidor A."/>
            <person name="Grabski M."/>
            <person name="Gawor J."/>
            <person name="Gromadka R."/>
            <person name="Wegrzyn G."/>
            <person name="Mazur-Marzec H."/>
        </authorList>
    </citation>
    <scope>NUCLEOTIDE SEQUENCE [LARGE SCALE GENOMIC DNA]</scope>
    <source>
        <strain evidence="5">CCNP1411</strain>
    </source>
</reference>
<feature type="coiled-coil region" evidence="3">
    <location>
        <begin position="119"/>
        <end position="146"/>
    </location>
</feature>
<dbReference type="Proteomes" id="UP000514713">
    <property type="component" value="Chromosome"/>
</dbReference>
<dbReference type="PANTHER" id="PTHR43308">
    <property type="entry name" value="OUTER MEMBRANE PROTEIN ALPHA-RELATED"/>
    <property type="match status" value="1"/>
</dbReference>
<comment type="similarity">
    <text evidence="1 2">Belongs to the OprB family.</text>
</comment>
<evidence type="ECO:0000313" key="5">
    <source>
        <dbReference type="Proteomes" id="UP000514713"/>
    </source>
</evidence>
<organism evidence="4 5">
    <name type="scientific">Nostoc edaphicum CCNP1411</name>
    <dbReference type="NCBI Taxonomy" id="1472755"/>
    <lineage>
        <taxon>Bacteria</taxon>
        <taxon>Bacillati</taxon>
        <taxon>Cyanobacteriota</taxon>
        <taxon>Cyanophyceae</taxon>
        <taxon>Nostocales</taxon>
        <taxon>Nostocaceae</taxon>
        <taxon>Nostoc</taxon>
    </lineage>
</organism>
<dbReference type="GO" id="GO:0008643">
    <property type="term" value="P:carbohydrate transport"/>
    <property type="evidence" value="ECO:0007669"/>
    <property type="project" value="InterPro"/>
</dbReference>
<protein>
    <submittedName>
        <fullName evidence="4">Carbohydrate porin</fullName>
    </submittedName>
</protein>
<evidence type="ECO:0000313" key="4">
    <source>
        <dbReference type="EMBL" id="QMS88355.1"/>
    </source>
</evidence>
<proteinExistence type="inferred from homology"/>
<dbReference type="Pfam" id="PF04966">
    <property type="entry name" value="OprB"/>
    <property type="match status" value="1"/>
</dbReference>
<evidence type="ECO:0000256" key="1">
    <source>
        <dbReference type="ARBA" id="ARBA00008769"/>
    </source>
</evidence>
<dbReference type="SUPFAM" id="SSF56935">
    <property type="entry name" value="Porins"/>
    <property type="match status" value="1"/>
</dbReference>
<dbReference type="PANTHER" id="PTHR43308:SF1">
    <property type="entry name" value="OUTER MEMBRANE PROTEIN ALPHA"/>
    <property type="match status" value="1"/>
</dbReference>
<accession>A0A7D7Q9T2</accession>
<evidence type="ECO:0000256" key="3">
    <source>
        <dbReference type="SAM" id="Coils"/>
    </source>
</evidence>
<dbReference type="RefSeq" id="WP_181931523.1">
    <property type="nucleotide sequence ID" value="NZ_CP054698.1"/>
</dbReference>
<name>A0A7D7Q9T2_9NOSO</name>
<dbReference type="KEGG" id="ned:HUN01_12405"/>
<dbReference type="EMBL" id="CP054698">
    <property type="protein sequence ID" value="QMS88355.1"/>
    <property type="molecule type" value="Genomic_DNA"/>
</dbReference>